<protein>
    <submittedName>
        <fullName evidence="1">Uncharacterized protein</fullName>
    </submittedName>
</protein>
<gene>
    <name evidence="1" type="ORF">HMPREF9303_2300</name>
</gene>
<dbReference type="Proteomes" id="UP000003155">
    <property type="component" value="Unassembled WGS sequence"/>
</dbReference>
<sequence length="46" mass="5335">MEINLSTGCIDFLFFLVYKVSSGNPQDCLGKPVIHFPVYIQTIYWH</sequence>
<accession>F0H3W4</accession>
<organism evidence="1 2">
    <name type="scientific">Prevotella denticola CRIS 18C-A</name>
    <dbReference type="NCBI Taxonomy" id="944557"/>
    <lineage>
        <taxon>Bacteria</taxon>
        <taxon>Pseudomonadati</taxon>
        <taxon>Bacteroidota</taxon>
        <taxon>Bacteroidia</taxon>
        <taxon>Bacteroidales</taxon>
        <taxon>Prevotellaceae</taxon>
        <taxon>Prevotella</taxon>
    </lineage>
</organism>
<proteinExistence type="predicted"/>
<reference evidence="1 2" key="1">
    <citation type="submission" date="2011-02" db="EMBL/GenBank/DDBJ databases">
        <authorList>
            <person name="Durkin A.S."/>
            <person name="Madupu R."/>
            <person name="Torralba M."/>
            <person name="Gillis M."/>
            <person name="Methe B."/>
            <person name="Sutton G."/>
            <person name="Nelson K.E."/>
        </authorList>
    </citation>
    <scope>NUCLEOTIDE SEQUENCE [LARGE SCALE GENOMIC DNA]</scope>
    <source>
        <strain evidence="1 2">CRIS 18C-A</strain>
    </source>
</reference>
<dbReference type="AlphaFoldDB" id="F0H3W4"/>
<keyword evidence="2" id="KW-1185">Reference proteome</keyword>
<comment type="caution">
    <text evidence="1">The sequence shown here is derived from an EMBL/GenBank/DDBJ whole genome shotgun (WGS) entry which is preliminary data.</text>
</comment>
<evidence type="ECO:0000313" key="1">
    <source>
        <dbReference type="EMBL" id="EGC87462.1"/>
    </source>
</evidence>
<evidence type="ECO:0000313" key="2">
    <source>
        <dbReference type="Proteomes" id="UP000003155"/>
    </source>
</evidence>
<dbReference type="EMBL" id="AEXO01000008">
    <property type="protein sequence ID" value="EGC87462.1"/>
    <property type="molecule type" value="Genomic_DNA"/>
</dbReference>
<name>F0H3W4_9BACT</name>